<dbReference type="Gene3D" id="3.30.565.10">
    <property type="entry name" value="Histidine kinase-like ATPase, C-terminal domain"/>
    <property type="match status" value="1"/>
</dbReference>
<evidence type="ECO:0000313" key="13">
    <source>
        <dbReference type="Proteomes" id="UP000598146"/>
    </source>
</evidence>
<dbReference type="InterPro" id="IPR036890">
    <property type="entry name" value="HATPase_C_sf"/>
</dbReference>
<dbReference type="InterPro" id="IPR050482">
    <property type="entry name" value="Sensor_HK_TwoCompSys"/>
</dbReference>
<reference evidence="12" key="1">
    <citation type="submission" date="2020-11" db="EMBL/GenBank/DDBJ databases">
        <title>Isolation and identification of active actinomycetes.</title>
        <authorList>
            <person name="Sun X."/>
        </authorList>
    </citation>
    <scope>NUCLEOTIDE SEQUENCE</scope>
    <source>
        <strain evidence="12">NEAU-A11</strain>
    </source>
</reference>
<evidence type="ECO:0000256" key="2">
    <source>
        <dbReference type="ARBA" id="ARBA00012438"/>
    </source>
</evidence>
<protein>
    <recommendedName>
        <fullName evidence="2">histidine kinase</fullName>
        <ecNumber evidence="2">2.7.13.3</ecNumber>
    </recommendedName>
</protein>
<evidence type="ECO:0000256" key="3">
    <source>
        <dbReference type="ARBA" id="ARBA00022553"/>
    </source>
</evidence>
<dbReference type="Pfam" id="PF07730">
    <property type="entry name" value="HisKA_3"/>
    <property type="match status" value="1"/>
</dbReference>
<accession>A0A931CBG4</accession>
<feature type="domain" description="Histidine kinase/HSP90-like ATPase" evidence="10">
    <location>
        <begin position="305"/>
        <end position="393"/>
    </location>
</feature>
<evidence type="ECO:0000256" key="1">
    <source>
        <dbReference type="ARBA" id="ARBA00000085"/>
    </source>
</evidence>
<sequence>MFRRALPPGAWTALIWSIAAFAAMRGYSGVPGMPTGLSPRPAWCWALAAVVVMAGLGASTQVRRRPLAALYLMVVSAVVLVLAVGTDGLAGSPDQALSLFLVAADVVLARVVVNRPPWAWGAALLPVLAAMPVSAVLRAVFQQPDPTGDAGLQLHGTVWVAFGLLPAVVAGMLGFSIRQAREYARRLSAQAAEQAVVAERLRISRELHDHVAHSVGVIALQAGAAARVMDTQPDRAREAMRAIETTSRDTLSGLRRLLGGLRTQELRPAPGLADVDQLVGAATAAGVAVGLTVQGERRALAADVELSAYRIIQESLTNVLRHAGAATCQVSVEYRPAELTIEVVDDGHGGDPAAGGGFGLVGLRERVALANGTFIAGARPGGGFGVAARLPVAT</sequence>
<dbReference type="GO" id="GO:0000155">
    <property type="term" value="F:phosphorelay sensor kinase activity"/>
    <property type="evidence" value="ECO:0007669"/>
    <property type="project" value="InterPro"/>
</dbReference>
<dbReference type="EC" id="2.7.13.3" evidence="2"/>
<evidence type="ECO:0000259" key="11">
    <source>
        <dbReference type="Pfam" id="PF07730"/>
    </source>
</evidence>
<dbReference type="Gene3D" id="1.20.5.1930">
    <property type="match status" value="1"/>
</dbReference>
<evidence type="ECO:0000259" key="10">
    <source>
        <dbReference type="Pfam" id="PF02518"/>
    </source>
</evidence>
<gene>
    <name evidence="12" type="ORF">I4J89_23005</name>
</gene>
<dbReference type="GO" id="GO:0016020">
    <property type="term" value="C:membrane"/>
    <property type="evidence" value="ECO:0007669"/>
    <property type="project" value="InterPro"/>
</dbReference>
<feature type="transmembrane region" description="Helical" evidence="9">
    <location>
        <begin position="96"/>
        <end position="113"/>
    </location>
</feature>
<comment type="caution">
    <text evidence="12">The sequence shown here is derived from an EMBL/GenBank/DDBJ whole genome shotgun (WGS) entry which is preliminary data.</text>
</comment>
<organism evidence="12 13">
    <name type="scientific">Actinoplanes aureus</name>
    <dbReference type="NCBI Taxonomy" id="2792083"/>
    <lineage>
        <taxon>Bacteria</taxon>
        <taxon>Bacillati</taxon>
        <taxon>Actinomycetota</taxon>
        <taxon>Actinomycetes</taxon>
        <taxon>Micromonosporales</taxon>
        <taxon>Micromonosporaceae</taxon>
        <taxon>Actinoplanes</taxon>
    </lineage>
</organism>
<dbReference type="PANTHER" id="PTHR24421">
    <property type="entry name" value="NITRATE/NITRITE SENSOR PROTEIN NARX-RELATED"/>
    <property type="match status" value="1"/>
</dbReference>
<dbReference type="SUPFAM" id="SSF55874">
    <property type="entry name" value="ATPase domain of HSP90 chaperone/DNA topoisomerase II/histidine kinase"/>
    <property type="match status" value="1"/>
</dbReference>
<dbReference type="GO" id="GO:0046983">
    <property type="term" value="F:protein dimerization activity"/>
    <property type="evidence" value="ECO:0007669"/>
    <property type="project" value="InterPro"/>
</dbReference>
<name>A0A931CBG4_9ACTN</name>
<keyword evidence="9" id="KW-1133">Transmembrane helix</keyword>
<proteinExistence type="predicted"/>
<evidence type="ECO:0000256" key="6">
    <source>
        <dbReference type="ARBA" id="ARBA00022777"/>
    </source>
</evidence>
<feature type="transmembrane region" description="Helical" evidence="9">
    <location>
        <begin position="156"/>
        <end position="177"/>
    </location>
</feature>
<dbReference type="InterPro" id="IPR011712">
    <property type="entry name" value="Sig_transdc_His_kin_sub3_dim/P"/>
</dbReference>
<dbReference type="PANTHER" id="PTHR24421:SF10">
    <property type="entry name" value="NITRATE_NITRITE SENSOR PROTEIN NARQ"/>
    <property type="match status" value="1"/>
</dbReference>
<dbReference type="Pfam" id="PF02518">
    <property type="entry name" value="HATPase_c"/>
    <property type="match status" value="1"/>
</dbReference>
<feature type="transmembrane region" description="Helical" evidence="9">
    <location>
        <begin position="120"/>
        <end position="141"/>
    </location>
</feature>
<evidence type="ECO:0000256" key="7">
    <source>
        <dbReference type="ARBA" id="ARBA00022840"/>
    </source>
</evidence>
<keyword evidence="3" id="KW-0597">Phosphoprotein</keyword>
<evidence type="ECO:0000256" key="8">
    <source>
        <dbReference type="ARBA" id="ARBA00023012"/>
    </source>
</evidence>
<dbReference type="AlphaFoldDB" id="A0A931CBG4"/>
<dbReference type="CDD" id="cd16917">
    <property type="entry name" value="HATPase_UhpB-NarQ-NarX-like"/>
    <property type="match status" value="1"/>
</dbReference>
<evidence type="ECO:0000256" key="5">
    <source>
        <dbReference type="ARBA" id="ARBA00022741"/>
    </source>
</evidence>
<keyword evidence="9" id="KW-0472">Membrane</keyword>
<keyword evidence="13" id="KW-1185">Reference proteome</keyword>
<comment type="catalytic activity">
    <reaction evidence="1">
        <text>ATP + protein L-histidine = ADP + protein N-phospho-L-histidine.</text>
        <dbReference type="EC" id="2.7.13.3"/>
    </reaction>
</comment>
<keyword evidence="7" id="KW-0067">ATP-binding</keyword>
<dbReference type="EMBL" id="JADQTO010000011">
    <property type="protein sequence ID" value="MBG0564322.1"/>
    <property type="molecule type" value="Genomic_DNA"/>
</dbReference>
<feature type="transmembrane region" description="Helical" evidence="9">
    <location>
        <begin position="42"/>
        <end position="60"/>
    </location>
</feature>
<keyword evidence="8" id="KW-0902">Two-component regulatory system</keyword>
<dbReference type="InterPro" id="IPR003594">
    <property type="entry name" value="HATPase_dom"/>
</dbReference>
<evidence type="ECO:0000256" key="4">
    <source>
        <dbReference type="ARBA" id="ARBA00022679"/>
    </source>
</evidence>
<dbReference type="Proteomes" id="UP000598146">
    <property type="component" value="Unassembled WGS sequence"/>
</dbReference>
<keyword evidence="5" id="KW-0547">Nucleotide-binding</keyword>
<dbReference type="RefSeq" id="WP_196416114.1">
    <property type="nucleotide sequence ID" value="NZ_JADQTO010000011.1"/>
</dbReference>
<dbReference type="GO" id="GO:0005524">
    <property type="term" value="F:ATP binding"/>
    <property type="evidence" value="ECO:0007669"/>
    <property type="project" value="UniProtKB-KW"/>
</dbReference>
<evidence type="ECO:0000313" key="12">
    <source>
        <dbReference type="EMBL" id="MBG0564322.1"/>
    </source>
</evidence>
<feature type="domain" description="Signal transduction histidine kinase subgroup 3 dimerisation and phosphoacceptor" evidence="11">
    <location>
        <begin position="199"/>
        <end position="266"/>
    </location>
</feature>
<keyword evidence="9" id="KW-0812">Transmembrane</keyword>
<keyword evidence="6 12" id="KW-0418">Kinase</keyword>
<evidence type="ECO:0000256" key="9">
    <source>
        <dbReference type="SAM" id="Phobius"/>
    </source>
</evidence>
<feature type="transmembrane region" description="Helical" evidence="9">
    <location>
        <begin position="67"/>
        <end position="84"/>
    </location>
</feature>
<keyword evidence="4" id="KW-0808">Transferase</keyword>